<evidence type="ECO:0000259" key="1">
    <source>
        <dbReference type="Pfam" id="PF13559"/>
    </source>
</evidence>
<organism evidence="2 3">
    <name type="scientific">Aeropyrum pernix</name>
    <dbReference type="NCBI Taxonomy" id="56636"/>
    <lineage>
        <taxon>Archaea</taxon>
        <taxon>Thermoproteota</taxon>
        <taxon>Thermoprotei</taxon>
        <taxon>Desulfurococcales</taxon>
        <taxon>Desulfurococcaceae</taxon>
        <taxon>Aeropyrum</taxon>
    </lineage>
</organism>
<sequence>MSNAIAEALQGSLVSINDLDAVVAMLGASEALSRMPEEYTPRAEAVVEEAKRAVEGLEVFLLAYGLDEDKPYASKTIAVGLLNSDGEPRIVVMGPASHVLLTLVNAVIIDRDVVVLFPVSSRVVITSAQSGGLPNGVEIGPGRPGIEDKIRDEFLPEEVKESYGRGIGGPTVKGEYQDSDNGGGEDRIIDISSLLKELASRLTKQGGQGSGDTGSYLPSSGVAGSGTAAIVASPIGKLGITYEDFARIADILRLDLPEAPAEGDLEGGEVLVPVSPLERAGSSMGLVLTAVGVLGVITLTASYAPEIRRSLSARLAMSRGSAAAGAAEVCYRAALEVLETQGLRRMPWETPREFLARAEKRLMDEQVYAMRYITWLYELHRYGGLEPSPREAEECMRMVEALRTGGRDGDR</sequence>
<feature type="domain" description="Protein-glutamine gamma-glutamyltransferase-like C-terminal" evidence="1">
    <location>
        <begin position="330"/>
        <end position="399"/>
    </location>
</feature>
<dbReference type="AlphaFoldDB" id="A0A401HAX5"/>
<proteinExistence type="predicted"/>
<evidence type="ECO:0000313" key="2">
    <source>
        <dbReference type="EMBL" id="GBF09615.1"/>
    </source>
</evidence>
<gene>
    <name evidence="2" type="ORF">apy_13400</name>
</gene>
<name>A0A401HAX5_AERPX</name>
<comment type="caution">
    <text evidence="2">The sequence shown here is derived from an EMBL/GenBank/DDBJ whole genome shotgun (WGS) entry which is preliminary data.</text>
</comment>
<reference evidence="2 3" key="1">
    <citation type="submission" date="2017-02" db="EMBL/GenBank/DDBJ databases">
        <title>isolation and characterization of a novel temperate virus Aeropyrum globular virus 1 infecting hyperthermophilic archaeon Aeropyrum.</title>
        <authorList>
            <person name="Yumiya M."/>
            <person name="Yoshida T."/>
            <person name="Sako Y."/>
        </authorList>
    </citation>
    <scope>NUCLEOTIDE SEQUENCE [LARGE SCALE GENOMIC DNA]</scope>
    <source>
        <strain evidence="2 3">YK1-12-2013</strain>
    </source>
</reference>
<dbReference type="InterPro" id="IPR025403">
    <property type="entry name" value="TgpA-like_C"/>
</dbReference>
<dbReference type="EMBL" id="BDMD01000078">
    <property type="protein sequence ID" value="GBF09615.1"/>
    <property type="molecule type" value="Genomic_DNA"/>
</dbReference>
<accession>A0A401HAX5</accession>
<dbReference type="Pfam" id="PF13559">
    <property type="entry name" value="DUF4129"/>
    <property type="match status" value="1"/>
</dbReference>
<dbReference type="Proteomes" id="UP000291213">
    <property type="component" value="Unassembled WGS sequence"/>
</dbReference>
<protein>
    <recommendedName>
        <fullName evidence="1">Protein-glutamine gamma-glutamyltransferase-like C-terminal domain-containing protein</fullName>
    </recommendedName>
</protein>
<evidence type="ECO:0000313" key="3">
    <source>
        <dbReference type="Proteomes" id="UP000291213"/>
    </source>
</evidence>